<keyword evidence="9" id="KW-0812">Transmembrane</keyword>
<evidence type="ECO:0000256" key="5">
    <source>
        <dbReference type="ARBA" id="ARBA00022741"/>
    </source>
</evidence>
<dbReference type="SMART" id="SM00388">
    <property type="entry name" value="HisKA"/>
    <property type="match status" value="1"/>
</dbReference>
<dbReference type="EMBL" id="SMMX01000004">
    <property type="protein sequence ID" value="TDA22415.1"/>
    <property type="molecule type" value="Genomic_DNA"/>
</dbReference>
<dbReference type="GO" id="GO:0007234">
    <property type="term" value="P:osmosensory signaling via phosphorelay pathway"/>
    <property type="evidence" value="ECO:0007669"/>
    <property type="project" value="TreeGrafter"/>
</dbReference>
<organism evidence="11 12">
    <name type="scientific">Extibacter muris</name>
    <dbReference type="NCBI Taxonomy" id="1796622"/>
    <lineage>
        <taxon>Bacteria</taxon>
        <taxon>Bacillati</taxon>
        <taxon>Bacillota</taxon>
        <taxon>Clostridia</taxon>
        <taxon>Lachnospirales</taxon>
        <taxon>Lachnospiraceae</taxon>
        <taxon>Extibacter</taxon>
    </lineage>
</organism>
<evidence type="ECO:0000256" key="3">
    <source>
        <dbReference type="ARBA" id="ARBA00012438"/>
    </source>
</evidence>
<dbReference type="InterPro" id="IPR003661">
    <property type="entry name" value="HisK_dim/P_dom"/>
</dbReference>
<dbReference type="GO" id="GO:0000156">
    <property type="term" value="F:phosphorelay response regulator activity"/>
    <property type="evidence" value="ECO:0007669"/>
    <property type="project" value="TreeGrafter"/>
</dbReference>
<feature type="transmembrane region" description="Helical" evidence="9">
    <location>
        <begin position="12"/>
        <end position="33"/>
    </location>
</feature>
<keyword evidence="8" id="KW-0902">Two-component regulatory system</keyword>
<evidence type="ECO:0000256" key="4">
    <source>
        <dbReference type="ARBA" id="ARBA00022679"/>
    </source>
</evidence>
<evidence type="ECO:0000256" key="9">
    <source>
        <dbReference type="SAM" id="Phobius"/>
    </source>
</evidence>
<evidence type="ECO:0000256" key="8">
    <source>
        <dbReference type="ARBA" id="ARBA00023012"/>
    </source>
</evidence>
<evidence type="ECO:0000256" key="6">
    <source>
        <dbReference type="ARBA" id="ARBA00022777"/>
    </source>
</evidence>
<evidence type="ECO:0000256" key="1">
    <source>
        <dbReference type="ARBA" id="ARBA00000085"/>
    </source>
</evidence>
<dbReference type="GO" id="GO:0005524">
    <property type="term" value="F:ATP binding"/>
    <property type="evidence" value="ECO:0007669"/>
    <property type="project" value="UniProtKB-KW"/>
</dbReference>
<evidence type="ECO:0000256" key="2">
    <source>
        <dbReference type="ARBA" id="ARBA00004370"/>
    </source>
</evidence>
<comment type="catalytic activity">
    <reaction evidence="1">
        <text>ATP + protein L-histidine = ADP + protein N-phospho-L-histidine.</text>
        <dbReference type="EC" id="2.7.13.3"/>
    </reaction>
</comment>
<reference evidence="11 12" key="1">
    <citation type="journal article" date="2016" name="Nat. Microbiol.">
        <title>The Mouse Intestinal Bacterial Collection (miBC) provides host-specific insight into cultured diversity and functional potential of the gut microbiota.</title>
        <authorList>
            <person name="Lagkouvardos I."/>
            <person name="Pukall R."/>
            <person name="Abt B."/>
            <person name="Foesel B.U."/>
            <person name="Meier-Kolthoff J.P."/>
            <person name="Kumar N."/>
            <person name="Bresciani A."/>
            <person name="Martinez I."/>
            <person name="Just S."/>
            <person name="Ziegler C."/>
            <person name="Brugiroux S."/>
            <person name="Garzetti D."/>
            <person name="Wenning M."/>
            <person name="Bui T.P."/>
            <person name="Wang J."/>
            <person name="Hugenholtz F."/>
            <person name="Plugge C.M."/>
            <person name="Peterson D.A."/>
            <person name="Hornef M.W."/>
            <person name="Baines J.F."/>
            <person name="Smidt H."/>
            <person name="Walter J."/>
            <person name="Kristiansen K."/>
            <person name="Nielsen H.B."/>
            <person name="Haller D."/>
            <person name="Overmann J."/>
            <person name="Stecher B."/>
            <person name="Clavel T."/>
        </authorList>
    </citation>
    <scope>NUCLEOTIDE SEQUENCE [LARGE SCALE GENOMIC DNA]</scope>
    <source>
        <strain evidence="11 12">DSM 28560</strain>
    </source>
</reference>
<sequence>MTMQIWKKNFLVTFALFVIVVYTCLFAVVSLSFRNDLSYLTKRAIDSEQGIAYAMQSIQELDGGHMGTDVAYMAERYEKAGILLEVHFGDIVLADKIALEDIPEGRIGILTYGDTKHLYIHDEVLSGSQLLKITYLENIQSFYELQNRKLYGAAAAGILISSVIGIMLYATMKRIFRPVNQIAHELRTPLTGIQGYAQYMMMGNITEEDRFFAAQQIVSSTRSMKDVVDKLLIMGNVKEGELSFVPIDIPDMLEEIRRAYAGIELDVSIRKINGEPTLVRCLLDNMISNAVNAGGHVKVTADENGLCVWNGASFQPREEAGLKPHGYGLAICQDIAGIHRWKLKYDTSEMTGTTAKLIWGSIKRRLAPSAEMPYT</sequence>
<dbReference type="GO" id="GO:0030295">
    <property type="term" value="F:protein kinase activator activity"/>
    <property type="evidence" value="ECO:0007669"/>
    <property type="project" value="TreeGrafter"/>
</dbReference>
<dbReference type="InterPro" id="IPR036890">
    <property type="entry name" value="HATPase_C_sf"/>
</dbReference>
<keyword evidence="5" id="KW-0547">Nucleotide-binding</keyword>
<name>A0A4R4FFQ4_9FIRM</name>
<evidence type="ECO:0000256" key="7">
    <source>
        <dbReference type="ARBA" id="ARBA00022840"/>
    </source>
</evidence>
<dbReference type="InterPro" id="IPR050351">
    <property type="entry name" value="BphY/WalK/GraS-like"/>
</dbReference>
<dbReference type="SUPFAM" id="SSF47384">
    <property type="entry name" value="Homodimeric domain of signal transducing histidine kinase"/>
    <property type="match status" value="1"/>
</dbReference>
<dbReference type="Gene3D" id="1.10.287.130">
    <property type="match status" value="1"/>
</dbReference>
<keyword evidence="4" id="KW-0808">Transferase</keyword>
<dbReference type="GO" id="GO:0000155">
    <property type="term" value="F:phosphorelay sensor kinase activity"/>
    <property type="evidence" value="ECO:0007669"/>
    <property type="project" value="InterPro"/>
</dbReference>
<feature type="domain" description="Histidine kinase" evidence="10">
    <location>
        <begin position="181"/>
        <end position="357"/>
    </location>
</feature>
<feature type="transmembrane region" description="Helical" evidence="9">
    <location>
        <begin position="150"/>
        <end position="170"/>
    </location>
</feature>
<dbReference type="CDD" id="cd00082">
    <property type="entry name" value="HisKA"/>
    <property type="match status" value="1"/>
</dbReference>
<keyword evidence="9" id="KW-1133">Transmembrane helix</keyword>
<dbReference type="EC" id="2.7.13.3" evidence="3"/>
<dbReference type="SUPFAM" id="SSF55874">
    <property type="entry name" value="ATPase domain of HSP90 chaperone/DNA topoisomerase II/histidine kinase"/>
    <property type="match status" value="1"/>
</dbReference>
<evidence type="ECO:0000259" key="10">
    <source>
        <dbReference type="PROSITE" id="PS50109"/>
    </source>
</evidence>
<keyword evidence="12" id="KW-1185">Reference proteome</keyword>
<evidence type="ECO:0000313" key="12">
    <source>
        <dbReference type="Proteomes" id="UP000295710"/>
    </source>
</evidence>
<proteinExistence type="predicted"/>
<dbReference type="Proteomes" id="UP000295710">
    <property type="component" value="Unassembled WGS sequence"/>
</dbReference>
<protein>
    <recommendedName>
        <fullName evidence="3">histidine kinase</fullName>
        <ecNumber evidence="3">2.7.13.3</ecNumber>
    </recommendedName>
</protein>
<accession>A0A4R4FFQ4</accession>
<evidence type="ECO:0000313" key="11">
    <source>
        <dbReference type="EMBL" id="TDA22415.1"/>
    </source>
</evidence>
<keyword evidence="9" id="KW-0472">Membrane</keyword>
<comment type="caution">
    <text evidence="11">The sequence shown here is derived from an EMBL/GenBank/DDBJ whole genome shotgun (WGS) entry which is preliminary data.</text>
</comment>
<dbReference type="PANTHER" id="PTHR42878:SF7">
    <property type="entry name" value="SENSOR HISTIDINE KINASE GLRK"/>
    <property type="match status" value="1"/>
</dbReference>
<gene>
    <name evidence="11" type="ORF">E1963_06575</name>
</gene>
<dbReference type="AlphaFoldDB" id="A0A4R4FFQ4"/>
<keyword evidence="7" id="KW-0067">ATP-binding</keyword>
<dbReference type="Pfam" id="PF00512">
    <property type="entry name" value="HisKA"/>
    <property type="match status" value="1"/>
</dbReference>
<keyword evidence="6 11" id="KW-0418">Kinase</keyword>
<dbReference type="InterPro" id="IPR005467">
    <property type="entry name" value="His_kinase_dom"/>
</dbReference>
<dbReference type="PROSITE" id="PS50109">
    <property type="entry name" value="HIS_KIN"/>
    <property type="match status" value="1"/>
</dbReference>
<dbReference type="InterPro" id="IPR036097">
    <property type="entry name" value="HisK_dim/P_sf"/>
</dbReference>
<comment type="subcellular location">
    <subcellularLocation>
        <location evidence="2">Membrane</location>
    </subcellularLocation>
</comment>
<dbReference type="PANTHER" id="PTHR42878">
    <property type="entry name" value="TWO-COMPONENT HISTIDINE KINASE"/>
    <property type="match status" value="1"/>
</dbReference>